<evidence type="ECO:0000313" key="3">
    <source>
        <dbReference type="Ensembl" id="ENSEBUP00000021025.1"/>
    </source>
</evidence>
<dbReference type="InterPro" id="IPR043136">
    <property type="entry name" value="B30.2/SPRY_sf"/>
</dbReference>
<dbReference type="Pfam" id="PF00622">
    <property type="entry name" value="SPRY"/>
    <property type="match status" value="2"/>
</dbReference>
<name>A0A8C4QVA9_EPTBU</name>
<dbReference type="InterPro" id="IPR050618">
    <property type="entry name" value="Ubq-SigPath_Reg"/>
</dbReference>
<evidence type="ECO:0000313" key="4">
    <source>
        <dbReference type="Proteomes" id="UP000694388"/>
    </source>
</evidence>
<keyword evidence="4" id="KW-1185">Reference proteome</keyword>
<feature type="region of interest" description="Disordered" evidence="1">
    <location>
        <begin position="287"/>
        <end position="317"/>
    </location>
</feature>
<protein>
    <submittedName>
        <fullName evidence="3">SPRY domain containing 3</fullName>
    </submittedName>
</protein>
<dbReference type="CDD" id="cd12885">
    <property type="entry name" value="SPRY_RanBP_like"/>
    <property type="match status" value="1"/>
</dbReference>
<dbReference type="InterPro" id="IPR035783">
    <property type="entry name" value="SPRYD3_SPRY"/>
</dbReference>
<dbReference type="Gene3D" id="2.60.120.920">
    <property type="match status" value="2"/>
</dbReference>
<dbReference type="Ensembl" id="ENSEBUT00000021601.1">
    <property type="protein sequence ID" value="ENSEBUP00000021025.1"/>
    <property type="gene ID" value="ENSEBUG00000012987.1"/>
</dbReference>
<accession>A0A8C4QVA9</accession>
<dbReference type="InterPro" id="IPR003877">
    <property type="entry name" value="SPRY_dom"/>
</dbReference>
<dbReference type="PANTHER" id="PTHR12864">
    <property type="entry name" value="RAN BINDING PROTEIN 9-RELATED"/>
    <property type="match status" value="1"/>
</dbReference>
<dbReference type="AlphaFoldDB" id="A0A8C4QVA9"/>
<dbReference type="InterPro" id="IPR044736">
    <property type="entry name" value="Gid1/RanBPM/SPLA_SPRY"/>
</dbReference>
<reference evidence="3" key="1">
    <citation type="submission" date="2025-05" db="UniProtKB">
        <authorList>
            <consortium name="Ensembl"/>
        </authorList>
    </citation>
    <scope>IDENTIFICATION</scope>
</reference>
<dbReference type="OMA" id="EMVIDSC"/>
<feature type="domain" description="SPRY" evidence="2">
    <location>
        <begin position="64"/>
        <end position="178"/>
    </location>
</feature>
<dbReference type="CDD" id="cd12908">
    <property type="entry name" value="SPRYD3"/>
    <property type="match status" value="1"/>
</dbReference>
<dbReference type="SUPFAM" id="SSF49899">
    <property type="entry name" value="Concanavalin A-like lectins/glucanases"/>
    <property type="match status" value="2"/>
</dbReference>
<dbReference type="GeneTree" id="ENSGT00940000158675"/>
<dbReference type="InterPro" id="IPR013320">
    <property type="entry name" value="ConA-like_dom_sf"/>
</dbReference>
<dbReference type="Ensembl" id="ENSEBUT00000021586.1">
    <property type="protein sequence ID" value="ENSEBUP00000021010.1"/>
    <property type="gene ID" value="ENSEBUG00000012987.1"/>
</dbReference>
<dbReference type="SMART" id="SM00449">
    <property type="entry name" value="SPRY"/>
    <property type="match status" value="2"/>
</dbReference>
<proteinExistence type="predicted"/>
<evidence type="ECO:0000259" key="2">
    <source>
        <dbReference type="SMART" id="SM00449"/>
    </source>
</evidence>
<organism evidence="3 4">
    <name type="scientific">Eptatretus burgeri</name>
    <name type="common">Inshore hagfish</name>
    <dbReference type="NCBI Taxonomy" id="7764"/>
    <lineage>
        <taxon>Eukaryota</taxon>
        <taxon>Metazoa</taxon>
        <taxon>Chordata</taxon>
        <taxon>Craniata</taxon>
        <taxon>Vertebrata</taxon>
        <taxon>Cyclostomata</taxon>
        <taxon>Myxini</taxon>
        <taxon>Myxiniformes</taxon>
        <taxon>Myxinidae</taxon>
        <taxon>Eptatretinae</taxon>
        <taxon>Eptatretus</taxon>
    </lineage>
</organism>
<dbReference type="Proteomes" id="UP000694388">
    <property type="component" value="Unplaced"/>
</dbReference>
<sequence>MAERARANGGPIRLQRRMLLGMRELRFPRLSERSRRILVDQNVLSYQGNSEEVGCYVAAQPVNKENNYFEVSIVEGGERGEISVGLVPYHHRLDHQPGSLPGSIAFHSWDGQLSRGRHCKRHFGPSCQAGDRVGCGIKSEVFERAGQKLANVFFSRNDMELLEYVGRGGSILDVGLAQARHPLDTTNHYFEVQIMDPGERCYIAIGVARNDYPKHRHPGWNRGSIAYHADDGKIFHGSGLGAPFGPRCSKGDVMGCGIMFPRDYQLDSEGDSGDTLDIGHCSLDTEFEIEDDVNGDDNDGDDDGDDNDDDDDDDGDLDDVQLEEIWKLRAADALPYGSNMEKEDCIKKEMFPESQSHKVMVFFTRNGKLLGKREARIPAGGFYPTVGMMSCFEMVRVELRPLSG</sequence>
<evidence type="ECO:0000256" key="1">
    <source>
        <dbReference type="SAM" id="MobiDB-lite"/>
    </source>
</evidence>
<feature type="domain" description="SPRY" evidence="2">
    <location>
        <begin position="185"/>
        <end position="403"/>
    </location>
</feature>